<dbReference type="GO" id="GO:0008270">
    <property type="term" value="F:zinc ion binding"/>
    <property type="evidence" value="ECO:0007669"/>
    <property type="project" value="InterPro"/>
</dbReference>
<keyword evidence="3" id="KW-0238">DNA-binding</keyword>
<evidence type="ECO:0000256" key="2">
    <source>
        <dbReference type="ARBA" id="ARBA00023015"/>
    </source>
</evidence>
<reference evidence="9" key="1">
    <citation type="submission" date="2020-06" db="EMBL/GenBank/DDBJ databases">
        <title>A chromosome-scale genome assembly of Talaromyces rugulosus W13939.</title>
        <authorList>
            <person name="Wang B."/>
            <person name="Guo L."/>
            <person name="Ye K."/>
            <person name="Wang L."/>
        </authorList>
    </citation>
    <scope>NUCLEOTIDE SEQUENCE [LARGE SCALE GENOMIC DNA]</scope>
    <source>
        <strain evidence="9">W13939</strain>
    </source>
</reference>
<keyword evidence="4" id="KW-0804">Transcription</keyword>
<dbReference type="AlphaFoldDB" id="A0A7H8R396"/>
<evidence type="ECO:0000256" key="1">
    <source>
        <dbReference type="ARBA" id="ARBA00022833"/>
    </source>
</evidence>
<gene>
    <name evidence="8" type="ORF">TRUGW13939_08010</name>
</gene>
<dbReference type="SMART" id="SM00906">
    <property type="entry name" value="Fungal_trans"/>
    <property type="match status" value="1"/>
</dbReference>
<accession>A0A7H8R396</accession>
<dbReference type="GeneID" id="55995499"/>
<dbReference type="EMBL" id="CP055901">
    <property type="protein sequence ID" value="QKX60864.1"/>
    <property type="molecule type" value="Genomic_DNA"/>
</dbReference>
<evidence type="ECO:0000313" key="9">
    <source>
        <dbReference type="Proteomes" id="UP000509510"/>
    </source>
</evidence>
<dbReference type="GO" id="GO:0003677">
    <property type="term" value="F:DNA binding"/>
    <property type="evidence" value="ECO:0007669"/>
    <property type="project" value="UniProtKB-KW"/>
</dbReference>
<evidence type="ECO:0000313" key="8">
    <source>
        <dbReference type="EMBL" id="QKX60864.1"/>
    </source>
</evidence>
<proteinExistence type="predicted"/>
<feature type="region of interest" description="Disordered" evidence="6">
    <location>
        <begin position="529"/>
        <end position="550"/>
    </location>
</feature>
<dbReference type="InterPro" id="IPR007219">
    <property type="entry name" value="XnlR_reg_dom"/>
</dbReference>
<evidence type="ECO:0000256" key="6">
    <source>
        <dbReference type="SAM" id="MobiDB-lite"/>
    </source>
</evidence>
<evidence type="ECO:0000256" key="5">
    <source>
        <dbReference type="ARBA" id="ARBA00023242"/>
    </source>
</evidence>
<feature type="domain" description="Xylanolytic transcriptional activator regulatory" evidence="7">
    <location>
        <begin position="249"/>
        <end position="322"/>
    </location>
</feature>
<evidence type="ECO:0000256" key="4">
    <source>
        <dbReference type="ARBA" id="ARBA00023163"/>
    </source>
</evidence>
<keyword evidence="1" id="KW-0862">Zinc</keyword>
<dbReference type="Pfam" id="PF04082">
    <property type="entry name" value="Fungal_trans"/>
    <property type="match status" value="1"/>
</dbReference>
<feature type="compositionally biased region" description="Polar residues" evidence="6">
    <location>
        <begin position="11"/>
        <end position="24"/>
    </location>
</feature>
<dbReference type="GO" id="GO:0006351">
    <property type="term" value="P:DNA-templated transcription"/>
    <property type="evidence" value="ECO:0007669"/>
    <property type="project" value="InterPro"/>
</dbReference>
<keyword evidence="5" id="KW-0539">Nucleus</keyword>
<keyword evidence="9" id="KW-1185">Reference proteome</keyword>
<keyword evidence="2" id="KW-0805">Transcription regulation</keyword>
<evidence type="ECO:0000259" key="7">
    <source>
        <dbReference type="SMART" id="SM00906"/>
    </source>
</evidence>
<feature type="non-terminal residue" evidence="8">
    <location>
        <position position="1"/>
    </location>
</feature>
<name>A0A7H8R396_TALRU</name>
<dbReference type="PANTHER" id="PTHR47171:SF3">
    <property type="entry name" value="FARA-RELATED"/>
    <property type="match status" value="1"/>
</dbReference>
<dbReference type="KEGG" id="trg:TRUGW13939_08010"/>
<dbReference type="OrthoDB" id="5121955at2759"/>
<sequence>HRKLPVADVRTTPTQQPASQNVRGSTTLRITESAGSRREGHEGLHARLANTESSSAASLPALRSSGKTPYVVDSSNINYLIREFGLPDQNASDAPPIEEYLHRAMLERLDQPTIQYIEGRRSFTIRRLKNEGAFDLPAGDITTALLQVFFQHGFHSLSITDWSNFMKSIEAGTVSHLLLNAMCMVATLYCPDSLIHEAGFVSRFIASLTFYHRAKDIYDAGYETDAIAVIQATFLLSHWWSGPLEQKDPWYWLGVTTGMAQALGMHRLRSYSHLQLRHRRLWRRLWWIIYATDINFSLCLDRVPHVRDDFCEISILTEDDFEEPSGSTSNDSFGEIVHEQVLFVIHYVKLARTVNICHPFQPCEETTSSPNNFLERISSWHMLLPSELRFPSSRKSVWVMLTQLTYDQYQLLFRRKAADAAQNMGPGSPIFEICTNLFRILEDMVTSGTLFSVAGHVLPSVMASLCFHIANISNGDAQIRPISEHRARFCMRILKDLHASWPIIASVYPFFSSVFRRHSGLSVSEFEKSELGGPQPVQRTDSTESCSEDASHTVEGDSWVYERFLHDENSAVVNSAFPFSYLFEDVFLTPSLNDSSL</sequence>
<protein>
    <recommendedName>
        <fullName evidence="7">Xylanolytic transcriptional activator regulatory domain-containing protein</fullName>
    </recommendedName>
</protein>
<feature type="region of interest" description="Disordered" evidence="6">
    <location>
        <begin position="1"/>
        <end position="24"/>
    </location>
</feature>
<dbReference type="InterPro" id="IPR052073">
    <property type="entry name" value="Amide_Lactam_Regulators"/>
</dbReference>
<dbReference type="RefSeq" id="XP_035347039.1">
    <property type="nucleotide sequence ID" value="XM_035491146.1"/>
</dbReference>
<evidence type="ECO:0000256" key="3">
    <source>
        <dbReference type="ARBA" id="ARBA00023125"/>
    </source>
</evidence>
<dbReference type="Proteomes" id="UP000509510">
    <property type="component" value="Chromosome IV"/>
</dbReference>
<dbReference type="PANTHER" id="PTHR47171">
    <property type="entry name" value="FARA-RELATED"/>
    <property type="match status" value="1"/>
</dbReference>
<organism evidence="8 9">
    <name type="scientific">Talaromyces rugulosus</name>
    <name type="common">Penicillium rugulosum</name>
    <dbReference type="NCBI Taxonomy" id="121627"/>
    <lineage>
        <taxon>Eukaryota</taxon>
        <taxon>Fungi</taxon>
        <taxon>Dikarya</taxon>
        <taxon>Ascomycota</taxon>
        <taxon>Pezizomycotina</taxon>
        <taxon>Eurotiomycetes</taxon>
        <taxon>Eurotiomycetidae</taxon>
        <taxon>Eurotiales</taxon>
        <taxon>Trichocomaceae</taxon>
        <taxon>Talaromyces</taxon>
        <taxon>Talaromyces sect. Islandici</taxon>
    </lineage>
</organism>
<dbReference type="CDD" id="cd12148">
    <property type="entry name" value="fungal_TF_MHR"/>
    <property type="match status" value="1"/>
</dbReference>